<proteinExistence type="predicted"/>
<evidence type="ECO:0000313" key="2">
    <source>
        <dbReference type="Proteomes" id="UP000242949"/>
    </source>
</evidence>
<name>A0A1G6H855_9BACI</name>
<dbReference type="OrthoDB" id="2972768at2"/>
<dbReference type="Proteomes" id="UP000242949">
    <property type="component" value="Unassembled WGS sequence"/>
</dbReference>
<gene>
    <name evidence="1" type="ORF">SAMN05421734_102341</name>
</gene>
<dbReference type="AlphaFoldDB" id="A0A1G6H855"/>
<evidence type="ECO:0008006" key="3">
    <source>
        <dbReference type="Google" id="ProtNLM"/>
    </source>
</evidence>
<accession>A0A1G6H855</accession>
<protein>
    <recommendedName>
        <fullName evidence="3">Coat F domain-containing protein</fullName>
    </recommendedName>
</protein>
<dbReference type="EMBL" id="FMYI01000002">
    <property type="protein sequence ID" value="SDB90268.1"/>
    <property type="molecule type" value="Genomic_DNA"/>
</dbReference>
<keyword evidence="2" id="KW-1185">Reference proteome</keyword>
<dbReference type="RefSeq" id="WP_090793397.1">
    <property type="nucleotide sequence ID" value="NZ_FMYI01000002.1"/>
</dbReference>
<sequence length="81" mass="9442">MSDETKESLLIETVKTQHAILELLNSSLLETIKHQKSLPKDEQNQDLVHFSEQMRTVVARKPKLKNNYQKLNDQYGLSFND</sequence>
<organism evidence="1 2">
    <name type="scientific">Pelagirhabdus alkalitolerans</name>
    <dbReference type="NCBI Taxonomy" id="1612202"/>
    <lineage>
        <taxon>Bacteria</taxon>
        <taxon>Bacillati</taxon>
        <taxon>Bacillota</taxon>
        <taxon>Bacilli</taxon>
        <taxon>Bacillales</taxon>
        <taxon>Bacillaceae</taxon>
        <taxon>Pelagirhabdus</taxon>
    </lineage>
</organism>
<reference evidence="2" key="1">
    <citation type="submission" date="2016-09" db="EMBL/GenBank/DDBJ databases">
        <authorList>
            <person name="Varghese N."/>
            <person name="Submissions S."/>
        </authorList>
    </citation>
    <scope>NUCLEOTIDE SEQUENCE [LARGE SCALE GENOMIC DNA]</scope>
    <source>
        <strain evidence="2">S5</strain>
    </source>
</reference>
<dbReference type="STRING" id="1612202.SAMN05421734_102341"/>
<evidence type="ECO:0000313" key="1">
    <source>
        <dbReference type="EMBL" id="SDB90268.1"/>
    </source>
</evidence>